<dbReference type="RefSeq" id="XP_008717554.1">
    <property type="nucleotide sequence ID" value="XM_008719332.1"/>
</dbReference>
<evidence type="ECO:0000256" key="6">
    <source>
        <dbReference type="ARBA" id="ARBA00022454"/>
    </source>
</evidence>
<comment type="similarity">
    <text evidence="4">Belongs to the DASH complex DAD1 family.</text>
</comment>
<keyword evidence="11" id="KW-0995">Kinetochore</keyword>
<keyword evidence="12" id="KW-0206">Cytoskeleton</keyword>
<reference evidence="18 19" key="1">
    <citation type="submission" date="2013-03" db="EMBL/GenBank/DDBJ databases">
        <title>The Genome Sequence of Phialophora europaea CBS 101466.</title>
        <authorList>
            <consortium name="The Broad Institute Genomics Platform"/>
            <person name="Cuomo C."/>
            <person name="de Hoog S."/>
            <person name="Gorbushina A."/>
            <person name="Walker B."/>
            <person name="Young S.K."/>
            <person name="Zeng Q."/>
            <person name="Gargeya S."/>
            <person name="Fitzgerald M."/>
            <person name="Haas B."/>
            <person name="Abouelleil A."/>
            <person name="Allen A.W."/>
            <person name="Alvarado L."/>
            <person name="Arachchi H.M."/>
            <person name="Berlin A.M."/>
            <person name="Chapman S.B."/>
            <person name="Gainer-Dewar J."/>
            <person name="Goldberg J."/>
            <person name="Griggs A."/>
            <person name="Gujja S."/>
            <person name="Hansen M."/>
            <person name="Howarth C."/>
            <person name="Imamovic A."/>
            <person name="Ireland A."/>
            <person name="Larimer J."/>
            <person name="McCowan C."/>
            <person name="Murphy C."/>
            <person name="Pearson M."/>
            <person name="Poon T.W."/>
            <person name="Priest M."/>
            <person name="Roberts A."/>
            <person name="Saif S."/>
            <person name="Shea T."/>
            <person name="Sisk P."/>
            <person name="Sykes S."/>
            <person name="Wortman J."/>
            <person name="Nusbaum C."/>
            <person name="Birren B."/>
        </authorList>
    </citation>
    <scope>NUCLEOTIDE SEQUENCE [LARGE SCALE GENOMIC DNA]</scope>
    <source>
        <strain evidence="18 19">CBS 101466</strain>
    </source>
</reference>
<dbReference type="GO" id="GO:0072686">
    <property type="term" value="C:mitotic spindle"/>
    <property type="evidence" value="ECO:0007669"/>
    <property type="project" value="InterPro"/>
</dbReference>
<dbReference type="GO" id="GO:0042729">
    <property type="term" value="C:DASH complex"/>
    <property type="evidence" value="ECO:0007669"/>
    <property type="project" value="InterPro"/>
</dbReference>
<keyword evidence="19" id="KW-1185">Reference proteome</keyword>
<dbReference type="HOGENOM" id="CLU_142427_0_1_1"/>
<dbReference type="AlphaFoldDB" id="W2RW09"/>
<organism evidence="18 19">
    <name type="scientific">Cyphellophora europaea (strain CBS 101466)</name>
    <name type="common">Phialophora europaea</name>
    <dbReference type="NCBI Taxonomy" id="1220924"/>
    <lineage>
        <taxon>Eukaryota</taxon>
        <taxon>Fungi</taxon>
        <taxon>Dikarya</taxon>
        <taxon>Ascomycota</taxon>
        <taxon>Pezizomycotina</taxon>
        <taxon>Eurotiomycetes</taxon>
        <taxon>Chaetothyriomycetidae</taxon>
        <taxon>Chaetothyriales</taxon>
        <taxon>Cyphellophoraceae</taxon>
        <taxon>Cyphellophora</taxon>
    </lineage>
</organism>
<dbReference type="InParanoid" id="W2RW09"/>
<evidence type="ECO:0000256" key="13">
    <source>
        <dbReference type="ARBA" id="ARBA00023242"/>
    </source>
</evidence>
<evidence type="ECO:0000256" key="12">
    <source>
        <dbReference type="ARBA" id="ARBA00023212"/>
    </source>
</evidence>
<evidence type="ECO:0000256" key="16">
    <source>
        <dbReference type="ARBA" id="ARBA00030566"/>
    </source>
</evidence>
<keyword evidence="15" id="KW-0137">Centromere</keyword>
<evidence type="ECO:0000256" key="7">
    <source>
        <dbReference type="ARBA" id="ARBA00022490"/>
    </source>
</evidence>
<keyword evidence="13" id="KW-0539">Nucleus</keyword>
<feature type="region of interest" description="Disordered" evidence="17">
    <location>
        <begin position="69"/>
        <end position="111"/>
    </location>
</feature>
<evidence type="ECO:0000256" key="14">
    <source>
        <dbReference type="ARBA" id="ARBA00023306"/>
    </source>
</evidence>
<keyword evidence="14" id="KW-0131">Cell cycle</keyword>
<evidence type="ECO:0000256" key="5">
    <source>
        <dbReference type="ARBA" id="ARBA00020261"/>
    </source>
</evidence>
<evidence type="ECO:0000256" key="9">
    <source>
        <dbReference type="ARBA" id="ARBA00022701"/>
    </source>
</evidence>
<evidence type="ECO:0000313" key="19">
    <source>
        <dbReference type="Proteomes" id="UP000030752"/>
    </source>
</evidence>
<evidence type="ECO:0000256" key="4">
    <source>
        <dbReference type="ARBA" id="ARBA00010146"/>
    </source>
</evidence>
<dbReference type="PANTHER" id="PTHR28025:SF1">
    <property type="entry name" value="DASH COMPLEX SUBUNIT DAD1"/>
    <property type="match status" value="1"/>
</dbReference>
<evidence type="ECO:0000256" key="2">
    <source>
        <dbReference type="ARBA" id="ARBA00004186"/>
    </source>
</evidence>
<evidence type="ECO:0000256" key="11">
    <source>
        <dbReference type="ARBA" id="ARBA00022838"/>
    </source>
</evidence>
<evidence type="ECO:0000256" key="8">
    <source>
        <dbReference type="ARBA" id="ARBA00022618"/>
    </source>
</evidence>
<dbReference type="EMBL" id="KB822720">
    <property type="protein sequence ID" value="ETN40711.1"/>
    <property type="molecule type" value="Genomic_DNA"/>
</dbReference>
<evidence type="ECO:0000256" key="15">
    <source>
        <dbReference type="ARBA" id="ARBA00023328"/>
    </source>
</evidence>
<evidence type="ECO:0000256" key="17">
    <source>
        <dbReference type="SAM" id="MobiDB-lite"/>
    </source>
</evidence>
<keyword evidence="10" id="KW-0498">Mitosis</keyword>
<dbReference type="OrthoDB" id="5566853at2759"/>
<dbReference type="GO" id="GO:0044732">
    <property type="term" value="C:mitotic spindle pole body"/>
    <property type="evidence" value="ECO:0007669"/>
    <property type="project" value="TreeGrafter"/>
</dbReference>
<comment type="subcellular location">
    <subcellularLocation>
        <location evidence="3">Chromosome</location>
        <location evidence="3">Centromere</location>
        <location evidence="3">Kinetochore</location>
    </subcellularLocation>
    <subcellularLocation>
        <location evidence="2">Cytoplasm</location>
        <location evidence="2">Cytoskeleton</location>
        <location evidence="2">Spindle</location>
    </subcellularLocation>
    <subcellularLocation>
        <location evidence="1">Nucleus</location>
    </subcellularLocation>
</comment>
<evidence type="ECO:0000256" key="1">
    <source>
        <dbReference type="ARBA" id="ARBA00004123"/>
    </source>
</evidence>
<dbReference type="GO" id="GO:0005876">
    <property type="term" value="C:spindle microtubule"/>
    <property type="evidence" value="ECO:0007669"/>
    <property type="project" value="TreeGrafter"/>
</dbReference>
<evidence type="ECO:0000313" key="18">
    <source>
        <dbReference type="EMBL" id="ETN40711.1"/>
    </source>
</evidence>
<dbReference type="VEuPathDB" id="FungiDB:HMPREF1541_04990"/>
<dbReference type="eggNOG" id="ENOG502SBWQ">
    <property type="taxonomic scope" value="Eukaryota"/>
</dbReference>
<sequence length="111" mass="11636">MSTSIADAPQPAQSEFQQRRAALVTEIGDSLEQVLTQINALNRGLEGIIEIGNEFASVEALWSQFEGVMGNQGGGGHEAQGEGEGVNGKDGQEAKEGEEEEGDTTMQAANS</sequence>
<keyword evidence="6" id="KW-0158">Chromosome</keyword>
<gene>
    <name evidence="18" type="ORF">HMPREF1541_04990</name>
</gene>
<dbReference type="STRING" id="1220924.W2RW09"/>
<proteinExistence type="inferred from homology"/>
<dbReference type="GeneID" id="19972329"/>
<feature type="compositionally biased region" description="Gly residues" evidence="17">
    <location>
        <begin position="70"/>
        <end position="88"/>
    </location>
</feature>
<name>W2RW09_CYPE1</name>
<keyword evidence="9" id="KW-0493">Microtubule</keyword>
<dbReference type="InterPro" id="IPR013958">
    <property type="entry name" value="DASH_Dad1"/>
</dbReference>
<dbReference type="GO" id="GO:0051010">
    <property type="term" value="F:microtubule plus-end binding"/>
    <property type="evidence" value="ECO:0007669"/>
    <property type="project" value="TreeGrafter"/>
</dbReference>
<keyword evidence="7" id="KW-0963">Cytoplasm</keyword>
<evidence type="ECO:0000256" key="10">
    <source>
        <dbReference type="ARBA" id="ARBA00022776"/>
    </source>
</evidence>
<dbReference type="GO" id="GO:0051301">
    <property type="term" value="P:cell division"/>
    <property type="evidence" value="ECO:0007669"/>
    <property type="project" value="UniProtKB-KW"/>
</dbReference>
<accession>W2RW09</accession>
<protein>
    <recommendedName>
        <fullName evidence="5">DASH complex subunit DAD1</fullName>
    </recommendedName>
    <alternativeName>
        <fullName evidence="16">Outer kinetochore protein DAD1</fullName>
    </alternativeName>
</protein>
<keyword evidence="8" id="KW-0132">Cell division</keyword>
<dbReference type="Pfam" id="PF08649">
    <property type="entry name" value="DASH_Dad1"/>
    <property type="match status" value="1"/>
</dbReference>
<dbReference type="PANTHER" id="PTHR28025">
    <property type="entry name" value="DASH COMPLEX SUBUNIT DAD1"/>
    <property type="match status" value="1"/>
</dbReference>
<dbReference type="Proteomes" id="UP000030752">
    <property type="component" value="Unassembled WGS sequence"/>
</dbReference>
<evidence type="ECO:0000256" key="3">
    <source>
        <dbReference type="ARBA" id="ARBA00004629"/>
    </source>
</evidence>